<evidence type="ECO:0000256" key="1">
    <source>
        <dbReference type="SAM" id="Phobius"/>
    </source>
</evidence>
<feature type="transmembrane region" description="Helical" evidence="1">
    <location>
        <begin position="144"/>
        <end position="163"/>
    </location>
</feature>
<keyword evidence="1" id="KW-0812">Transmembrane</keyword>
<feature type="transmembrane region" description="Helical" evidence="1">
    <location>
        <begin position="25"/>
        <end position="47"/>
    </location>
</feature>
<sequence>MTRTTTAPSRTTTPSTTSSGLRSLYLIRVAFSLIWVALVLATSASLVSTDEPTAIAAALLVVYPLWDAIATLLEQRLAGTGSLDRVGATNVVLGLAATAGMIAAAFATVATALLVFGVWALLSGAIQLVVAVRRRRTVGAQWPMVISGSLSVLAGASFAAMSASDTSGLSALVGYSAFGAFWFLVSVIALSVRDRRASR</sequence>
<organism evidence="2 3">
    <name type="scientific">Streptomyces cinnabarinus</name>
    <dbReference type="NCBI Taxonomy" id="67287"/>
    <lineage>
        <taxon>Bacteria</taxon>
        <taxon>Bacillati</taxon>
        <taxon>Actinomycetota</taxon>
        <taxon>Actinomycetes</taxon>
        <taxon>Kitasatosporales</taxon>
        <taxon>Streptomycetaceae</taxon>
        <taxon>Streptomyces</taxon>
    </lineage>
</organism>
<proteinExistence type="predicted"/>
<reference evidence="2" key="1">
    <citation type="submission" date="2022-12" db="EMBL/GenBank/DDBJ databases">
        <authorList>
            <person name="Ruckert C."/>
            <person name="Busche T."/>
            <person name="Kalinowski J."/>
            <person name="Wittmann C."/>
        </authorList>
    </citation>
    <scope>NUCLEOTIDE SEQUENCE</scope>
    <source>
        <strain evidence="2">DSM 40467</strain>
    </source>
</reference>
<name>A0ABY7KMB9_9ACTN</name>
<feature type="transmembrane region" description="Helical" evidence="1">
    <location>
        <begin position="85"/>
        <end position="106"/>
    </location>
</feature>
<keyword evidence="1" id="KW-1133">Transmembrane helix</keyword>
<accession>A0ABY7KMB9</accession>
<protein>
    <submittedName>
        <fullName evidence="2">DUF308 domain-containing protein</fullName>
    </submittedName>
</protein>
<keyword evidence="3" id="KW-1185">Reference proteome</keyword>
<dbReference type="Proteomes" id="UP001164439">
    <property type="component" value="Chromosome"/>
</dbReference>
<dbReference type="RefSeq" id="WP_269663204.1">
    <property type="nucleotide sequence ID" value="NZ_CP114413.1"/>
</dbReference>
<keyword evidence="1" id="KW-0472">Membrane</keyword>
<dbReference type="EMBL" id="CP114413">
    <property type="protein sequence ID" value="WAZ25723.1"/>
    <property type="molecule type" value="Genomic_DNA"/>
</dbReference>
<feature type="transmembrane region" description="Helical" evidence="1">
    <location>
        <begin position="169"/>
        <end position="192"/>
    </location>
</feature>
<gene>
    <name evidence="2" type="ORF">STRCI_007236</name>
</gene>
<dbReference type="InterPro" id="IPR005325">
    <property type="entry name" value="DUF308_memb"/>
</dbReference>
<feature type="transmembrane region" description="Helical" evidence="1">
    <location>
        <begin position="53"/>
        <end position="73"/>
    </location>
</feature>
<dbReference type="Pfam" id="PF03729">
    <property type="entry name" value="DUF308"/>
    <property type="match status" value="1"/>
</dbReference>
<evidence type="ECO:0000313" key="2">
    <source>
        <dbReference type="EMBL" id="WAZ25723.1"/>
    </source>
</evidence>
<feature type="transmembrane region" description="Helical" evidence="1">
    <location>
        <begin position="112"/>
        <end position="132"/>
    </location>
</feature>
<evidence type="ECO:0000313" key="3">
    <source>
        <dbReference type="Proteomes" id="UP001164439"/>
    </source>
</evidence>